<evidence type="ECO:0000313" key="1">
    <source>
        <dbReference type="EMBL" id="RAK00264.1"/>
    </source>
</evidence>
<reference evidence="1 2" key="1">
    <citation type="submission" date="2018-06" db="EMBL/GenBank/DDBJ databases">
        <title>Genomic Encyclopedia of Archaeal and Bacterial Type Strains, Phase II (KMG-II): from individual species to whole genera.</title>
        <authorList>
            <person name="Goeker M."/>
        </authorList>
    </citation>
    <scope>NUCLEOTIDE SEQUENCE [LARGE SCALE GENOMIC DNA]</scope>
    <source>
        <strain evidence="1 2">DSM 21851</strain>
    </source>
</reference>
<accession>A0A327X4I7</accession>
<dbReference type="Gene3D" id="3.40.50.1000">
    <property type="entry name" value="HAD superfamily/HAD-like"/>
    <property type="match status" value="1"/>
</dbReference>
<dbReference type="GO" id="GO:0008967">
    <property type="term" value="F:phosphoglycolate phosphatase activity"/>
    <property type="evidence" value="ECO:0007669"/>
    <property type="project" value="TreeGrafter"/>
</dbReference>
<dbReference type="AlphaFoldDB" id="A0A327X4I7"/>
<dbReference type="Gene3D" id="1.10.150.240">
    <property type="entry name" value="Putative phosphatase, domain 2"/>
    <property type="match status" value="1"/>
</dbReference>
<protein>
    <submittedName>
        <fullName evidence="1">Phosphoglycolate phosphatase</fullName>
    </submittedName>
</protein>
<dbReference type="SUPFAM" id="SSF56784">
    <property type="entry name" value="HAD-like"/>
    <property type="match status" value="1"/>
</dbReference>
<dbReference type="Proteomes" id="UP000248790">
    <property type="component" value="Unassembled WGS sequence"/>
</dbReference>
<organism evidence="1 2">
    <name type="scientific">Larkinella arboricola</name>
    <dbReference type="NCBI Taxonomy" id="643671"/>
    <lineage>
        <taxon>Bacteria</taxon>
        <taxon>Pseudomonadati</taxon>
        <taxon>Bacteroidota</taxon>
        <taxon>Cytophagia</taxon>
        <taxon>Cytophagales</taxon>
        <taxon>Spirosomataceae</taxon>
        <taxon>Larkinella</taxon>
    </lineage>
</organism>
<dbReference type="SFLD" id="SFLDG01129">
    <property type="entry name" value="C1.5:_HAD__Beta-PGM__Phosphata"/>
    <property type="match status" value="1"/>
</dbReference>
<comment type="caution">
    <text evidence="1">The sequence shown here is derived from an EMBL/GenBank/DDBJ whole genome shotgun (WGS) entry which is preliminary data.</text>
</comment>
<dbReference type="EMBL" id="QLMC01000002">
    <property type="protein sequence ID" value="RAK00264.1"/>
    <property type="molecule type" value="Genomic_DNA"/>
</dbReference>
<keyword evidence="2" id="KW-1185">Reference proteome</keyword>
<evidence type="ECO:0000313" key="2">
    <source>
        <dbReference type="Proteomes" id="UP000248790"/>
    </source>
</evidence>
<dbReference type="InterPro" id="IPR036412">
    <property type="entry name" value="HAD-like_sf"/>
</dbReference>
<proteinExistence type="predicted"/>
<dbReference type="InterPro" id="IPR041492">
    <property type="entry name" value="HAD_2"/>
</dbReference>
<dbReference type="GO" id="GO:0005829">
    <property type="term" value="C:cytosol"/>
    <property type="evidence" value="ECO:0007669"/>
    <property type="project" value="TreeGrafter"/>
</dbReference>
<dbReference type="SFLD" id="SFLDS00003">
    <property type="entry name" value="Haloacid_Dehalogenase"/>
    <property type="match status" value="1"/>
</dbReference>
<sequence>MPEPMNYKLVIFDFDGTLADSFPYFLKTLNVLAEMYQFKKVEPDQVDELRGMHVRQMMKLSGLPAWKMPIVASTFIKMMSRDIDQISLFDGISELLQQLSAHGVQLAIVSSNSESNIRRVLGADNAPLINYYSCGTSVFGKQSKFRKVIKKSGFRPGEILCIGDEVRDIEAAQSEALPFGAVTWGYTRTDALTAYSGITVFHTVADILHTVLPGSQPFQA</sequence>
<dbReference type="PANTHER" id="PTHR43434:SF13">
    <property type="entry name" value="PHOSPHOGLYCOLATE PHOSPHATASE"/>
    <property type="match status" value="1"/>
</dbReference>
<dbReference type="PANTHER" id="PTHR43434">
    <property type="entry name" value="PHOSPHOGLYCOLATE PHOSPHATASE"/>
    <property type="match status" value="1"/>
</dbReference>
<name>A0A327X4I7_LARAB</name>
<dbReference type="InterPro" id="IPR050155">
    <property type="entry name" value="HAD-like_hydrolase_sf"/>
</dbReference>
<dbReference type="InterPro" id="IPR023214">
    <property type="entry name" value="HAD_sf"/>
</dbReference>
<dbReference type="GO" id="GO:0006281">
    <property type="term" value="P:DNA repair"/>
    <property type="evidence" value="ECO:0007669"/>
    <property type="project" value="TreeGrafter"/>
</dbReference>
<gene>
    <name evidence="1" type="ORF">LX87_01964</name>
</gene>
<dbReference type="Pfam" id="PF13419">
    <property type="entry name" value="HAD_2"/>
    <property type="match status" value="1"/>
</dbReference>
<dbReference type="InterPro" id="IPR023198">
    <property type="entry name" value="PGP-like_dom2"/>
</dbReference>